<dbReference type="AlphaFoldDB" id="A0A1V6CB46"/>
<name>A0A1V6CB46_UNCT6</name>
<organism evidence="1">
    <name type="scientific">candidate division TA06 bacterium ADurb.Bin131</name>
    <dbReference type="NCBI Taxonomy" id="1852827"/>
    <lineage>
        <taxon>Bacteria</taxon>
        <taxon>Bacteria division TA06</taxon>
    </lineage>
</organism>
<proteinExistence type="predicted"/>
<reference evidence="1" key="1">
    <citation type="submission" date="2017-02" db="EMBL/GenBank/DDBJ databases">
        <title>Delving into the versatile metabolic prowess of the omnipresent phylum Bacteroidetes.</title>
        <authorList>
            <person name="Nobu M.K."/>
            <person name="Mei R."/>
            <person name="Narihiro T."/>
            <person name="Kuroda K."/>
            <person name="Liu W.-T."/>
        </authorList>
    </citation>
    <scope>NUCLEOTIDE SEQUENCE</scope>
    <source>
        <strain evidence="1">ADurb.Bin131</strain>
    </source>
</reference>
<sequence length="110" mass="12820">MIEELTGKMVKIRYKKFFEEQRLWVFIGKVIKFTENWVIVDGKGIIISKGKINPVDIDKDVRTLIIPRDNVSHIRLLPDDFDVFNIEVEEIGFRYFVKVKGGPHTSIGEI</sequence>
<accession>A0A1V6CB46</accession>
<comment type="caution">
    <text evidence="1">The sequence shown here is derived from an EMBL/GenBank/DDBJ whole genome shotgun (WGS) entry which is preliminary data.</text>
</comment>
<dbReference type="EMBL" id="MWDQ01000052">
    <property type="protein sequence ID" value="OQB74097.1"/>
    <property type="molecule type" value="Genomic_DNA"/>
</dbReference>
<protein>
    <submittedName>
        <fullName evidence="1">Uncharacterized protein</fullName>
    </submittedName>
</protein>
<gene>
    <name evidence="1" type="ORF">BWX89_00663</name>
</gene>
<evidence type="ECO:0000313" key="1">
    <source>
        <dbReference type="EMBL" id="OQB74097.1"/>
    </source>
</evidence>
<dbReference type="Proteomes" id="UP000485562">
    <property type="component" value="Unassembled WGS sequence"/>
</dbReference>